<dbReference type="OrthoDB" id="9789418at2"/>
<dbReference type="EMBL" id="LT670847">
    <property type="protein sequence ID" value="SHL93994.1"/>
    <property type="molecule type" value="Genomic_DNA"/>
</dbReference>
<dbReference type="InterPro" id="IPR027396">
    <property type="entry name" value="DsrEFH-like"/>
</dbReference>
<dbReference type="Proteomes" id="UP000190911">
    <property type="component" value="Chromosome I"/>
</dbReference>
<proteinExistence type="inferred from homology"/>
<dbReference type="AlphaFoldDB" id="A0A1M7EQJ8"/>
<dbReference type="NCBIfam" id="NF001238">
    <property type="entry name" value="PRK00211.1"/>
    <property type="match status" value="1"/>
</dbReference>
<evidence type="ECO:0000313" key="2">
    <source>
        <dbReference type="EMBL" id="SHL93994.1"/>
    </source>
</evidence>
<keyword evidence="3" id="KW-1185">Reference proteome</keyword>
<sequence length="121" mass="13101">MSQRDTLLIVIRSAPHDGIRLRESLDALLVGAAFGRPVVPLFMGQGMFALLPGQTPGAPGQKSTLPVIQMLEMYDIETLYLAENEVHAQGLSSSDFVAGARVLDTGQVQALFHDARHVLTF</sequence>
<dbReference type="PANTHER" id="PTHR38780:SF1">
    <property type="entry name" value="PROTEIN TUSC"/>
    <property type="match status" value="1"/>
</dbReference>
<dbReference type="RefSeq" id="WP_079550824.1">
    <property type="nucleotide sequence ID" value="NZ_LT670847.1"/>
</dbReference>
<dbReference type="STRING" id="29571.SAMN05878437_0369"/>
<reference evidence="2 3" key="1">
    <citation type="submission" date="2016-11" db="EMBL/GenBank/DDBJ databases">
        <authorList>
            <person name="Jaros S."/>
            <person name="Januszkiewicz K."/>
            <person name="Wedrychowicz H."/>
        </authorList>
    </citation>
    <scope>NUCLEOTIDE SEQUENCE [LARGE SCALE GENOMIC DNA]</scope>
    <source>
        <strain evidence="2 3">ACAM 12</strain>
    </source>
</reference>
<organism evidence="2 3">
    <name type="scientific">Vreelandella subglaciescola</name>
    <dbReference type="NCBI Taxonomy" id="29571"/>
    <lineage>
        <taxon>Bacteria</taxon>
        <taxon>Pseudomonadati</taxon>
        <taxon>Pseudomonadota</taxon>
        <taxon>Gammaproteobacteria</taxon>
        <taxon>Oceanospirillales</taxon>
        <taxon>Halomonadaceae</taxon>
        <taxon>Vreelandella</taxon>
    </lineage>
</organism>
<dbReference type="PANTHER" id="PTHR38780">
    <property type="entry name" value="PROTEIN TUSC"/>
    <property type="match status" value="1"/>
</dbReference>
<gene>
    <name evidence="2" type="ORF">SAMN05878437_0369</name>
</gene>
<dbReference type="InterPro" id="IPR017462">
    <property type="entry name" value="Sulphur_relay_TusC/DsrF"/>
</dbReference>
<dbReference type="FunCoup" id="A0A1M7EQJ8">
    <property type="interactions" value="74"/>
</dbReference>
<evidence type="ECO:0000313" key="3">
    <source>
        <dbReference type="Proteomes" id="UP000190911"/>
    </source>
</evidence>
<protein>
    <submittedName>
        <fullName evidence="2">tRNA 2-thiouridine synthesizing protein C</fullName>
    </submittedName>
</protein>
<dbReference type="SUPFAM" id="SSF75169">
    <property type="entry name" value="DsrEFH-like"/>
    <property type="match status" value="1"/>
</dbReference>
<comment type="similarity">
    <text evidence="1">Belongs to the DsrF/TusC family.</text>
</comment>
<dbReference type="Pfam" id="PF02635">
    <property type="entry name" value="DsrE"/>
    <property type="match status" value="1"/>
</dbReference>
<dbReference type="Gene3D" id="3.40.1260.10">
    <property type="entry name" value="DsrEFH-like"/>
    <property type="match status" value="1"/>
</dbReference>
<accession>A0A1M7EQJ8</accession>
<dbReference type="InterPro" id="IPR003787">
    <property type="entry name" value="Sulphur_relay_DsrE/F-like"/>
</dbReference>
<evidence type="ECO:0000256" key="1">
    <source>
        <dbReference type="ARBA" id="ARBA00005996"/>
    </source>
</evidence>
<name>A0A1M7EQJ8_9GAMM</name>
<dbReference type="InParanoid" id="A0A1M7EQJ8"/>